<feature type="DNA-binding region" description="H-T-H motif" evidence="5">
    <location>
        <begin position="86"/>
        <end position="105"/>
    </location>
</feature>
<keyword evidence="3 5" id="KW-0238">DNA-binding</keyword>
<keyword evidence="1" id="KW-0678">Repressor</keyword>
<keyword evidence="4" id="KW-0804">Transcription</keyword>
<dbReference type="InterPro" id="IPR036271">
    <property type="entry name" value="Tet_transcr_reg_TetR-rel_C_sf"/>
</dbReference>
<dbReference type="SUPFAM" id="SSF46689">
    <property type="entry name" value="Homeodomain-like"/>
    <property type="match status" value="2"/>
</dbReference>
<feature type="domain" description="HTH tetR-type" evidence="6">
    <location>
        <begin position="1"/>
        <end position="61"/>
    </location>
</feature>
<protein>
    <recommendedName>
        <fullName evidence="6">HTH tetR-type domain-containing protein</fullName>
    </recommendedName>
</protein>
<comment type="caution">
    <text evidence="7">The sequence shown here is derived from an EMBL/GenBank/DDBJ whole genome shotgun (WGS) entry which is preliminary data.</text>
</comment>
<evidence type="ECO:0000256" key="1">
    <source>
        <dbReference type="ARBA" id="ARBA00022491"/>
    </source>
</evidence>
<dbReference type="PANTHER" id="PTHR30055">
    <property type="entry name" value="HTH-TYPE TRANSCRIPTIONAL REGULATOR RUTR"/>
    <property type="match status" value="1"/>
</dbReference>
<dbReference type="SUPFAM" id="SSF48498">
    <property type="entry name" value="Tetracyclin repressor-like, C-terminal domain"/>
    <property type="match status" value="1"/>
</dbReference>
<evidence type="ECO:0000313" key="8">
    <source>
        <dbReference type="Proteomes" id="UP000680304"/>
    </source>
</evidence>
<evidence type="ECO:0000313" key="7">
    <source>
        <dbReference type="EMBL" id="GIQ64655.1"/>
    </source>
</evidence>
<dbReference type="Pfam" id="PF00440">
    <property type="entry name" value="TetR_N"/>
    <property type="match status" value="1"/>
</dbReference>
<evidence type="ECO:0000256" key="2">
    <source>
        <dbReference type="ARBA" id="ARBA00023015"/>
    </source>
</evidence>
<gene>
    <name evidence="7" type="ORF">PACILC2_32230</name>
</gene>
<dbReference type="InterPro" id="IPR050109">
    <property type="entry name" value="HTH-type_TetR-like_transc_reg"/>
</dbReference>
<evidence type="ECO:0000256" key="4">
    <source>
        <dbReference type="ARBA" id="ARBA00023163"/>
    </source>
</evidence>
<dbReference type="RefSeq" id="WP_213529245.1">
    <property type="nucleotide sequence ID" value="NZ_BOVJ01000102.1"/>
</dbReference>
<feature type="DNA-binding region" description="H-T-H motif" evidence="5">
    <location>
        <begin position="24"/>
        <end position="43"/>
    </location>
</feature>
<evidence type="ECO:0000256" key="3">
    <source>
        <dbReference type="ARBA" id="ARBA00023125"/>
    </source>
</evidence>
<evidence type="ECO:0000256" key="5">
    <source>
        <dbReference type="PROSITE-ProRule" id="PRU00335"/>
    </source>
</evidence>
<accession>A0ABQ4N8Z9</accession>
<name>A0ABQ4N8Z9_9BACL</name>
<dbReference type="InterPro" id="IPR039538">
    <property type="entry name" value="BetI_C"/>
</dbReference>
<dbReference type="Proteomes" id="UP000680304">
    <property type="component" value="Unassembled WGS sequence"/>
</dbReference>
<organism evidence="7 8">
    <name type="scientific">Paenibacillus cisolokensis</name>
    <dbReference type="NCBI Taxonomy" id="1658519"/>
    <lineage>
        <taxon>Bacteria</taxon>
        <taxon>Bacillati</taxon>
        <taxon>Bacillota</taxon>
        <taxon>Bacilli</taxon>
        <taxon>Bacillales</taxon>
        <taxon>Paenibacillaceae</taxon>
        <taxon>Paenibacillus</taxon>
    </lineage>
</organism>
<reference evidence="7 8" key="1">
    <citation type="submission" date="2021-04" db="EMBL/GenBank/DDBJ databases">
        <title>Draft genome sequence of Paenibacillus cisolokensis, LC2-13A.</title>
        <authorList>
            <person name="Uke A."/>
            <person name="Chhe C."/>
            <person name="Baramee S."/>
            <person name="Kosugi A."/>
        </authorList>
    </citation>
    <scope>NUCLEOTIDE SEQUENCE [LARGE SCALE GENOMIC DNA]</scope>
    <source>
        <strain evidence="7 8">LC2-13A</strain>
    </source>
</reference>
<dbReference type="PANTHER" id="PTHR30055:SF234">
    <property type="entry name" value="HTH-TYPE TRANSCRIPTIONAL REGULATOR BETI"/>
    <property type="match status" value="1"/>
</dbReference>
<proteinExistence type="predicted"/>
<dbReference type="InterPro" id="IPR009057">
    <property type="entry name" value="Homeodomain-like_sf"/>
</dbReference>
<keyword evidence="2" id="KW-0805">Transcription regulation</keyword>
<sequence length="261" mass="29364">MRSSEQIQKAVKELAARLPHDKITFADVAKEAGVHWTTVQRFFGSKEAMRTFILQKYRDPSLADTRTKILDAAARLFAKHGYNGATLDLVAADTGMTKGAVYWHFSSKSDLFLALCERSLDRLLNRLPGQVHKVFASDNPTESLRRLLQSEFEACKEGGGERPLLFFEFIANSREPQIRKKLNEAFTKLIQGTSVLLKELQDRRLITKDAEPHNLAVTLHALINGAVLMWLTAPDQVSFQSLAAEISSVLWQGIRPESNRN</sequence>
<keyword evidence="8" id="KW-1185">Reference proteome</keyword>
<dbReference type="PROSITE" id="PS50977">
    <property type="entry name" value="HTH_TETR_2"/>
    <property type="match status" value="2"/>
</dbReference>
<feature type="domain" description="HTH tetR-type" evidence="6">
    <location>
        <begin position="63"/>
        <end position="123"/>
    </location>
</feature>
<dbReference type="Gene3D" id="1.10.357.10">
    <property type="entry name" value="Tetracycline Repressor, domain 2"/>
    <property type="match status" value="2"/>
</dbReference>
<evidence type="ECO:0000259" key="6">
    <source>
        <dbReference type="PROSITE" id="PS50977"/>
    </source>
</evidence>
<dbReference type="EMBL" id="BOVJ01000102">
    <property type="protein sequence ID" value="GIQ64655.1"/>
    <property type="molecule type" value="Genomic_DNA"/>
</dbReference>
<dbReference type="PRINTS" id="PR00455">
    <property type="entry name" value="HTHTETR"/>
</dbReference>
<dbReference type="InterPro" id="IPR001647">
    <property type="entry name" value="HTH_TetR"/>
</dbReference>
<dbReference type="Pfam" id="PF13977">
    <property type="entry name" value="TetR_C_6"/>
    <property type="match status" value="1"/>
</dbReference>